<dbReference type="SMART" id="SM01287">
    <property type="entry name" value="Rtt106"/>
    <property type="match status" value="1"/>
</dbReference>
<evidence type="ECO:0000259" key="12">
    <source>
        <dbReference type="SMART" id="SM01287"/>
    </source>
</evidence>
<keyword evidence="4 10" id="KW-0227">DNA damage</keyword>
<sequence length="555" mass="62683">MSGKTQFDNIYLGLQPVPGRLRLVDSGIGWKATVGEKIFTIPVAEIRKLYWLRAARDYELRIKLRNDATVKFDGFHRNDFETLKEVSKSLFKIPLEMKELSLKGWNWGKTEFEGNHLTFNVQNKPMFEVPMSEVANTNLAGKNEVSLEFMSPEQSDRFGSKKKGFSGDELVEMRFYIPGTTAANPDEEKEDGTEGEKEDEEEVKNAVAVFYETVKAKADLGQVTGESIVLFQEILCLTPRGRYDMDMFPTFLRLRGKTYDYKIVYNNIIKLFLLPKPDDVHVMFVIGLDPPIRQGQTRYPFLVTQFVRDEEIDVLLNLDDETIEEKYEGKLSKKYEAPTYEVISTIFRVLTGRKVTVPGQYRSHHGMSAVKASMKANEGFLYPLEKCFMFIPKPPTFIPHSEVGSVTFSRVGSAASSSVRTFDIKFNMKSGADYQFSSINREEYASLEEFLKSKKIKTKSELGDEALTSYAGLDLSDSDDEDTSGGRKRARVSSPGAPGEEDEESPDEDFIAEESDSDIEEEYNENYAGSDAGSNDDEVVSDDMMEEVGKGKGSK</sequence>
<evidence type="ECO:0000313" key="14">
    <source>
        <dbReference type="Proteomes" id="UP000193498"/>
    </source>
</evidence>
<dbReference type="Gene3D" id="2.30.29.30">
    <property type="entry name" value="Pleckstrin-homology domain (PH domain)/Phosphotyrosine-binding domain (PTB)"/>
    <property type="match status" value="2"/>
</dbReference>
<keyword evidence="3 10" id="KW-0235">DNA replication</keyword>
<reference evidence="13 14" key="1">
    <citation type="submission" date="2016-07" db="EMBL/GenBank/DDBJ databases">
        <title>Pervasive Adenine N6-methylation of Active Genes in Fungi.</title>
        <authorList>
            <consortium name="DOE Joint Genome Institute"/>
            <person name="Mondo S.J."/>
            <person name="Dannebaum R.O."/>
            <person name="Kuo R.C."/>
            <person name="Labutti K."/>
            <person name="Haridas S."/>
            <person name="Kuo A."/>
            <person name="Salamov A."/>
            <person name="Ahrendt S.R."/>
            <person name="Lipzen A."/>
            <person name="Sullivan W."/>
            <person name="Andreopoulos W.B."/>
            <person name="Clum A."/>
            <person name="Lindquist E."/>
            <person name="Daum C."/>
            <person name="Ramamoorthy G.K."/>
            <person name="Gryganskyi A."/>
            <person name="Culley D."/>
            <person name="Magnuson J.K."/>
            <person name="James T.Y."/>
            <person name="O'Malley M.A."/>
            <person name="Stajich J.E."/>
            <person name="Spatafora J.W."/>
            <person name="Visel A."/>
            <person name="Grigoriev I.V."/>
        </authorList>
    </citation>
    <scope>NUCLEOTIDE SEQUENCE [LARGE SCALE GENOMIC DNA]</scope>
    <source>
        <strain evidence="13 14">CBS 931.73</strain>
    </source>
</reference>
<dbReference type="InterPro" id="IPR024954">
    <property type="entry name" value="SSRP1_DD"/>
</dbReference>
<dbReference type="CDD" id="cd13231">
    <property type="entry name" value="PH2_SSRP1-like"/>
    <property type="match status" value="1"/>
</dbReference>
<comment type="function">
    <text evidence="9 10">Component of the FACT complex, a general chromatin factor that acts to reorganize nucleosomes. The FACT complex is involved in multiple processes that require DNA as a template such as mRNA elongation, DNA replication and DNA repair. During transcription elongation the FACT complex acts as a histone chaperone that both destabilizes and restores nucleosomal structure. It facilitates the passage of RNA polymerase II and transcription by promoting the dissociation of one histone H2A-H2B dimer from the nucleosome, then subsequently promotes the reestablishment of the nucleosome following the passage of RNA polymerase II.</text>
</comment>
<dbReference type="AlphaFoldDB" id="A0A1Y1YGW5"/>
<feature type="region of interest" description="Disordered" evidence="11">
    <location>
        <begin position="181"/>
        <end position="200"/>
    </location>
</feature>
<feature type="compositionally biased region" description="Acidic residues" evidence="11">
    <location>
        <begin position="499"/>
        <end position="524"/>
    </location>
</feature>
<keyword evidence="14" id="KW-1185">Reference proteome</keyword>
<dbReference type="STRING" id="1314790.A0A1Y1YGW5"/>
<evidence type="ECO:0000256" key="5">
    <source>
        <dbReference type="ARBA" id="ARBA00023015"/>
    </source>
</evidence>
<dbReference type="PRINTS" id="PR00887">
    <property type="entry name" value="SSRCOGNITION"/>
</dbReference>
<dbReference type="InterPro" id="IPR048993">
    <property type="entry name" value="SSRP1-like_PH1"/>
</dbReference>
<dbReference type="FunFam" id="2.30.29.150:FF:000001">
    <property type="entry name" value="Fact complex subunit ssrp1"/>
    <property type="match status" value="1"/>
</dbReference>
<dbReference type="Pfam" id="PF03531">
    <property type="entry name" value="SSrecog"/>
    <property type="match status" value="1"/>
</dbReference>
<keyword evidence="7 10" id="KW-0234">DNA repair</keyword>
<dbReference type="GO" id="GO:0031491">
    <property type="term" value="F:nucleosome binding"/>
    <property type="evidence" value="ECO:0007669"/>
    <property type="project" value="TreeGrafter"/>
</dbReference>
<dbReference type="GO" id="GO:0042393">
    <property type="term" value="F:histone binding"/>
    <property type="evidence" value="ECO:0007669"/>
    <property type="project" value="TreeGrafter"/>
</dbReference>
<evidence type="ECO:0000256" key="11">
    <source>
        <dbReference type="SAM" id="MobiDB-lite"/>
    </source>
</evidence>
<dbReference type="EMBL" id="MCFE01000144">
    <property type="protein sequence ID" value="ORX96884.1"/>
    <property type="molecule type" value="Genomic_DNA"/>
</dbReference>
<dbReference type="Pfam" id="PF21103">
    <property type="entry name" value="PH1_SSRP1-like"/>
    <property type="match status" value="1"/>
</dbReference>
<keyword evidence="5 10" id="KW-0805">Transcription regulation</keyword>
<dbReference type="GO" id="GO:0035101">
    <property type="term" value="C:FACT complex"/>
    <property type="evidence" value="ECO:0007669"/>
    <property type="project" value="TreeGrafter"/>
</dbReference>
<dbReference type="InterPro" id="IPR050454">
    <property type="entry name" value="RTT106/SSRP1_HistChap/FACT"/>
</dbReference>
<evidence type="ECO:0000256" key="7">
    <source>
        <dbReference type="ARBA" id="ARBA00023204"/>
    </source>
</evidence>
<dbReference type="InterPro" id="IPR013719">
    <property type="entry name" value="RTT106/SPT16-like_middle_dom"/>
</dbReference>
<evidence type="ECO:0000256" key="1">
    <source>
        <dbReference type="ARBA" id="ARBA00010060"/>
    </source>
</evidence>
<dbReference type="PANTHER" id="PTHR45849:SF1">
    <property type="entry name" value="FACT COMPLEX SUBUNIT SSRP1"/>
    <property type="match status" value="1"/>
</dbReference>
<dbReference type="Pfam" id="PF08512">
    <property type="entry name" value="Rttp106-like_middle"/>
    <property type="match status" value="1"/>
</dbReference>
<dbReference type="SUPFAM" id="SSF50729">
    <property type="entry name" value="PH domain-like"/>
    <property type="match status" value="1"/>
</dbReference>
<dbReference type="GO" id="GO:0006281">
    <property type="term" value="P:DNA repair"/>
    <property type="evidence" value="ECO:0007669"/>
    <property type="project" value="UniProtKB-KW"/>
</dbReference>
<dbReference type="Pfam" id="PF17292">
    <property type="entry name" value="POB3_N"/>
    <property type="match status" value="1"/>
</dbReference>
<protein>
    <recommendedName>
        <fullName evidence="10">FACT complex subunit POB3</fullName>
    </recommendedName>
</protein>
<evidence type="ECO:0000256" key="6">
    <source>
        <dbReference type="ARBA" id="ARBA00023163"/>
    </source>
</evidence>
<comment type="subcellular location">
    <subcellularLocation>
        <location evidence="10">Nucleus</location>
    </subcellularLocation>
    <subcellularLocation>
        <location evidence="10">Chromosome</location>
    </subcellularLocation>
</comment>
<dbReference type="InterPro" id="IPR011993">
    <property type="entry name" value="PH-like_dom_sf"/>
</dbReference>
<gene>
    <name evidence="13" type="ORF">K493DRAFT_259324</name>
</gene>
<evidence type="ECO:0000256" key="2">
    <source>
        <dbReference type="ARBA" id="ARBA00022454"/>
    </source>
</evidence>
<evidence type="ECO:0000256" key="10">
    <source>
        <dbReference type="RuleBase" id="RU364013"/>
    </source>
</evidence>
<dbReference type="FunCoup" id="A0A1Y1YGW5">
    <property type="interactions" value="1037"/>
</dbReference>
<accession>A0A1Y1YGW5</accession>
<dbReference type="GO" id="GO:0003677">
    <property type="term" value="F:DNA binding"/>
    <property type="evidence" value="ECO:0007669"/>
    <property type="project" value="InterPro"/>
</dbReference>
<dbReference type="Gene3D" id="2.30.29.150">
    <property type="match status" value="1"/>
</dbReference>
<dbReference type="PANTHER" id="PTHR45849">
    <property type="entry name" value="FACT COMPLEX SUBUNIT SSRP1"/>
    <property type="match status" value="1"/>
</dbReference>
<dbReference type="InterPro" id="IPR038167">
    <property type="entry name" value="SSRP1_sf"/>
</dbReference>
<proteinExistence type="inferred from homology"/>
<dbReference type="InParanoid" id="A0A1Y1YGW5"/>
<feature type="compositionally biased region" description="Acidic residues" evidence="11">
    <location>
        <begin position="185"/>
        <end position="200"/>
    </location>
</feature>
<dbReference type="FunFam" id="2.30.29.220:FF:000003">
    <property type="entry name" value="FACT complex subunit POB3"/>
    <property type="match status" value="1"/>
</dbReference>
<dbReference type="InterPro" id="IPR035417">
    <property type="entry name" value="SSRP1/POB3_N"/>
</dbReference>
<dbReference type="CDD" id="cd13230">
    <property type="entry name" value="PH1_SSRP1-like"/>
    <property type="match status" value="1"/>
</dbReference>
<feature type="compositionally biased region" description="Acidic residues" evidence="11">
    <location>
        <begin position="534"/>
        <end position="546"/>
    </location>
</feature>
<evidence type="ECO:0000256" key="8">
    <source>
        <dbReference type="ARBA" id="ARBA00023242"/>
    </source>
</evidence>
<organism evidence="13 14">
    <name type="scientific">Basidiobolus meristosporus CBS 931.73</name>
    <dbReference type="NCBI Taxonomy" id="1314790"/>
    <lineage>
        <taxon>Eukaryota</taxon>
        <taxon>Fungi</taxon>
        <taxon>Fungi incertae sedis</taxon>
        <taxon>Zoopagomycota</taxon>
        <taxon>Entomophthoromycotina</taxon>
        <taxon>Basidiobolomycetes</taxon>
        <taxon>Basidiobolales</taxon>
        <taxon>Basidiobolaceae</taxon>
        <taxon>Basidiobolus</taxon>
    </lineage>
</organism>
<evidence type="ECO:0000256" key="4">
    <source>
        <dbReference type="ARBA" id="ARBA00022763"/>
    </source>
</evidence>
<dbReference type="Proteomes" id="UP000193498">
    <property type="component" value="Unassembled WGS sequence"/>
</dbReference>
<comment type="caution">
    <text evidence="13">The sequence shown here is derived from an EMBL/GenBank/DDBJ whole genome shotgun (WGS) entry which is preliminary data.</text>
</comment>
<keyword evidence="2 10" id="KW-0158">Chromosome</keyword>
<evidence type="ECO:0000313" key="13">
    <source>
        <dbReference type="EMBL" id="ORX96884.1"/>
    </source>
</evidence>
<keyword evidence="8 10" id="KW-0539">Nucleus</keyword>
<dbReference type="OrthoDB" id="498543at2759"/>
<evidence type="ECO:0000256" key="9">
    <source>
        <dbReference type="ARBA" id="ARBA00025370"/>
    </source>
</evidence>
<dbReference type="InterPro" id="IPR000969">
    <property type="entry name" value="SSRP1/POB3"/>
</dbReference>
<feature type="domain" description="Histone chaperone RTT106/FACT complex subunit SPT16-like middle" evidence="12">
    <location>
        <begin position="367"/>
        <end position="461"/>
    </location>
</feature>
<comment type="similarity">
    <text evidence="1 10">Belongs to the SSRP1 family.</text>
</comment>
<name>A0A1Y1YGW5_9FUNG</name>
<dbReference type="Gene3D" id="2.30.29.220">
    <property type="entry name" value="Structure-specific recognition protein (SSRP1)"/>
    <property type="match status" value="1"/>
</dbReference>
<keyword evidence="6 10" id="KW-0804">Transcription</keyword>
<evidence type="ECO:0000256" key="3">
    <source>
        <dbReference type="ARBA" id="ARBA00022705"/>
    </source>
</evidence>
<dbReference type="GO" id="GO:0006260">
    <property type="term" value="P:DNA replication"/>
    <property type="evidence" value="ECO:0007669"/>
    <property type="project" value="UniProtKB-KW"/>
</dbReference>
<dbReference type="CDD" id="cd13229">
    <property type="entry name" value="PH_TFIIH"/>
    <property type="match status" value="1"/>
</dbReference>
<feature type="region of interest" description="Disordered" evidence="11">
    <location>
        <begin position="473"/>
        <end position="555"/>
    </location>
</feature>